<dbReference type="STRING" id="649747.HMPREF0083_05433"/>
<dbReference type="PANTHER" id="PTHR11941:SF54">
    <property type="entry name" value="ENOYL-COA HYDRATASE, MITOCHONDRIAL"/>
    <property type="match status" value="1"/>
</dbReference>
<dbReference type="GO" id="GO:0016836">
    <property type="term" value="F:hydro-lyase activity"/>
    <property type="evidence" value="ECO:0007669"/>
    <property type="project" value="UniProtKB-ARBA"/>
</dbReference>
<dbReference type="EMBL" id="AWSJ01000339">
    <property type="protein sequence ID" value="ERI06033.1"/>
    <property type="molecule type" value="Genomic_DNA"/>
</dbReference>
<evidence type="ECO:0000256" key="3">
    <source>
        <dbReference type="RuleBase" id="RU003707"/>
    </source>
</evidence>
<dbReference type="FunFam" id="1.10.12.10:FF:000001">
    <property type="entry name" value="Probable enoyl-CoA hydratase, mitochondrial"/>
    <property type="match status" value="1"/>
</dbReference>
<evidence type="ECO:0000256" key="2">
    <source>
        <dbReference type="ARBA" id="ARBA00023239"/>
    </source>
</evidence>
<dbReference type="FunFam" id="3.90.226.10:FF:000009">
    <property type="entry name" value="Carnitinyl-CoA dehydratase"/>
    <property type="match status" value="1"/>
</dbReference>
<gene>
    <name evidence="4" type="ORF">HMPREF0083_05433</name>
</gene>
<dbReference type="InterPro" id="IPR029045">
    <property type="entry name" value="ClpP/crotonase-like_dom_sf"/>
</dbReference>
<evidence type="ECO:0000256" key="1">
    <source>
        <dbReference type="ARBA" id="ARBA00005254"/>
    </source>
</evidence>
<organism evidence="4 5">
    <name type="scientific">Aneurinibacillus aneurinilyticus ATCC 12856</name>
    <dbReference type="NCBI Taxonomy" id="649747"/>
    <lineage>
        <taxon>Bacteria</taxon>
        <taxon>Bacillati</taxon>
        <taxon>Bacillota</taxon>
        <taxon>Bacilli</taxon>
        <taxon>Bacillales</taxon>
        <taxon>Paenibacillaceae</taxon>
        <taxon>Aneurinibacillus group</taxon>
        <taxon>Aneurinibacillus</taxon>
    </lineage>
</organism>
<reference evidence="4 5" key="1">
    <citation type="submission" date="2013-08" db="EMBL/GenBank/DDBJ databases">
        <authorList>
            <person name="Weinstock G."/>
            <person name="Sodergren E."/>
            <person name="Wylie T."/>
            <person name="Fulton L."/>
            <person name="Fulton R."/>
            <person name="Fronick C."/>
            <person name="O'Laughlin M."/>
            <person name="Godfrey J."/>
            <person name="Miner T."/>
            <person name="Herter B."/>
            <person name="Appelbaum E."/>
            <person name="Cordes M."/>
            <person name="Lek S."/>
            <person name="Wollam A."/>
            <person name="Pepin K.H."/>
            <person name="Palsikar V.B."/>
            <person name="Mitreva M."/>
            <person name="Wilson R.K."/>
        </authorList>
    </citation>
    <scope>NUCLEOTIDE SEQUENCE [LARGE SCALE GENOMIC DNA]</scope>
    <source>
        <strain evidence="4 5">ATCC 12856</strain>
    </source>
</reference>
<name>U1WUW6_ANEAE</name>
<proteinExistence type="inferred from homology"/>
<sequence>MYGRKTHTFVELILQESITLAYCKEVGGECMSNEVATKTHVLFEKEGHLAFVTLNRPAALNCFDYDMLVQLENTLEQIRFDREIRAVIFTGAGEKSFSTGADLKERRTMSEAQVRRFIHKIRSVFDMVEELPQPTIAAVNGFCFGGGFEMALACDFRYAADSAKFGMTEVSWAIIPGAGGTQRLPRLIGKGKAKELILTARKIDAVTAEKLGILNGVTTQEQLLSKCRELAEEIMQNGPLAVIQAKYAINYGMEVDIKTGMKIETKAYEVIIPTKDRVEALNAFSEKRKPEFKGE</sequence>
<dbReference type="AlphaFoldDB" id="U1WUW6"/>
<comment type="similarity">
    <text evidence="1 3">Belongs to the enoyl-CoA hydratase/isomerase family.</text>
</comment>
<dbReference type="PANTHER" id="PTHR11941">
    <property type="entry name" value="ENOYL-COA HYDRATASE-RELATED"/>
    <property type="match status" value="1"/>
</dbReference>
<dbReference type="Gene3D" id="3.90.226.10">
    <property type="entry name" value="2-enoyl-CoA Hydratase, Chain A, domain 1"/>
    <property type="match status" value="1"/>
</dbReference>
<dbReference type="InterPro" id="IPR001753">
    <property type="entry name" value="Enoyl-CoA_hydra/iso"/>
</dbReference>
<dbReference type="GO" id="GO:0006635">
    <property type="term" value="P:fatty acid beta-oxidation"/>
    <property type="evidence" value="ECO:0007669"/>
    <property type="project" value="TreeGrafter"/>
</dbReference>
<keyword evidence="2" id="KW-0456">Lyase</keyword>
<dbReference type="eggNOG" id="COG1024">
    <property type="taxonomic scope" value="Bacteria"/>
</dbReference>
<dbReference type="PROSITE" id="PS00166">
    <property type="entry name" value="ENOYL_COA_HYDRATASE"/>
    <property type="match status" value="1"/>
</dbReference>
<accession>U1WUW6</accession>
<comment type="caution">
    <text evidence="4">The sequence shown here is derived from an EMBL/GenBank/DDBJ whole genome shotgun (WGS) entry which is preliminary data.</text>
</comment>
<protein>
    <submittedName>
        <fullName evidence="4">Putative 3-hydroxybutyryl-CoA dehydratase</fullName>
    </submittedName>
</protein>
<dbReference type="InterPro" id="IPR018376">
    <property type="entry name" value="Enoyl-CoA_hyd/isom_CS"/>
</dbReference>
<dbReference type="HOGENOM" id="CLU_009834_7_6_9"/>
<dbReference type="Proteomes" id="UP000016511">
    <property type="component" value="Unassembled WGS sequence"/>
</dbReference>
<dbReference type="InterPro" id="IPR014748">
    <property type="entry name" value="Enoyl-CoA_hydra_C"/>
</dbReference>
<dbReference type="CDD" id="cd06558">
    <property type="entry name" value="crotonase-like"/>
    <property type="match status" value="1"/>
</dbReference>
<evidence type="ECO:0000313" key="4">
    <source>
        <dbReference type="EMBL" id="ERI06033.1"/>
    </source>
</evidence>
<evidence type="ECO:0000313" key="5">
    <source>
        <dbReference type="Proteomes" id="UP000016511"/>
    </source>
</evidence>
<dbReference type="PATRIC" id="fig|649747.3.peg.4882"/>
<keyword evidence="5" id="KW-1185">Reference proteome</keyword>
<dbReference type="SUPFAM" id="SSF52096">
    <property type="entry name" value="ClpP/crotonase"/>
    <property type="match status" value="1"/>
</dbReference>
<dbReference type="Pfam" id="PF00378">
    <property type="entry name" value="ECH_1"/>
    <property type="match status" value="1"/>
</dbReference>
<dbReference type="Gene3D" id="1.10.12.10">
    <property type="entry name" value="Lyase 2-enoyl-coa Hydratase, Chain A, domain 2"/>
    <property type="match status" value="1"/>
</dbReference>